<evidence type="ECO:0000313" key="1">
    <source>
        <dbReference type="EMBL" id="OAQ85451.1"/>
    </source>
</evidence>
<accession>A0A179H7B3</accession>
<evidence type="ECO:0000313" key="2">
    <source>
        <dbReference type="Proteomes" id="UP000078340"/>
    </source>
</evidence>
<name>A0A179H7B3_PURLI</name>
<reference evidence="1 2" key="1">
    <citation type="submission" date="2016-02" db="EMBL/GenBank/DDBJ databases">
        <title>Biosynthesis of antibiotic leucinostatins and their inhibition on Phytophthora in bio-control Purpureocillium lilacinum.</title>
        <authorList>
            <person name="Wang G."/>
            <person name="Liu Z."/>
            <person name="Lin R."/>
            <person name="Li E."/>
            <person name="Mao Z."/>
            <person name="Ling J."/>
            <person name="Yin W."/>
            <person name="Xie B."/>
        </authorList>
    </citation>
    <scope>NUCLEOTIDE SEQUENCE [LARGE SCALE GENOMIC DNA]</scope>
    <source>
        <strain evidence="1">PLFJ-1</strain>
    </source>
</reference>
<sequence>MTASARLSTVRPAFELEIEVGRRFPVQRSGSFNGKFGHHWRCGKNSVDSPSRRHRHCSLSALPTVSWHQQQGIHLGFDCTGHRESTIVFRPIRLFCSLHRIRRRGSYKVVHISCARHPEKLHSQPEDVGGATLLHRLDRWVCTRTQAIDGVGIDTPRAHSCLRGPAGISTPCRCRLLSIDSDRELLARGPTRPFHASRCMVDNWVL</sequence>
<dbReference type="Proteomes" id="UP000078340">
    <property type="component" value="Unassembled WGS sequence"/>
</dbReference>
<dbReference type="AlphaFoldDB" id="A0A179H7B3"/>
<gene>
    <name evidence="1" type="ORF">VFPFJ_07840</name>
</gene>
<comment type="caution">
    <text evidence="1">The sequence shown here is derived from an EMBL/GenBank/DDBJ whole genome shotgun (WGS) entry which is preliminary data.</text>
</comment>
<proteinExistence type="predicted"/>
<organism evidence="1 2">
    <name type="scientific">Purpureocillium lilacinum</name>
    <name type="common">Paecilomyces lilacinus</name>
    <dbReference type="NCBI Taxonomy" id="33203"/>
    <lineage>
        <taxon>Eukaryota</taxon>
        <taxon>Fungi</taxon>
        <taxon>Dikarya</taxon>
        <taxon>Ascomycota</taxon>
        <taxon>Pezizomycotina</taxon>
        <taxon>Sordariomycetes</taxon>
        <taxon>Hypocreomycetidae</taxon>
        <taxon>Hypocreales</taxon>
        <taxon>Ophiocordycipitaceae</taxon>
        <taxon>Purpureocillium</taxon>
    </lineage>
</organism>
<dbReference type="EMBL" id="LSBI01000007">
    <property type="protein sequence ID" value="OAQ85451.1"/>
    <property type="molecule type" value="Genomic_DNA"/>
</dbReference>
<protein>
    <submittedName>
        <fullName evidence="1">Uncharacterized protein</fullName>
    </submittedName>
</protein>